<dbReference type="EMBL" id="JACHOT010000003">
    <property type="protein sequence ID" value="MBB4651078.1"/>
    <property type="molecule type" value="Genomic_DNA"/>
</dbReference>
<accession>A0ABR6L2Q8</accession>
<keyword evidence="2" id="KW-1185">Reference proteome</keyword>
<comment type="caution">
    <text evidence="1">The sequence shown here is derived from an EMBL/GenBank/DDBJ whole genome shotgun (WGS) entry which is preliminary data.</text>
</comment>
<organism evidence="1 2">
    <name type="scientific">Aminobacter niigataensis</name>
    <dbReference type="NCBI Taxonomy" id="83265"/>
    <lineage>
        <taxon>Bacteria</taxon>
        <taxon>Pseudomonadati</taxon>
        <taxon>Pseudomonadota</taxon>
        <taxon>Alphaproteobacteria</taxon>
        <taxon>Hyphomicrobiales</taxon>
        <taxon>Phyllobacteriaceae</taxon>
        <taxon>Aminobacter</taxon>
    </lineage>
</organism>
<evidence type="ECO:0000313" key="1">
    <source>
        <dbReference type="EMBL" id="MBB4651078.1"/>
    </source>
</evidence>
<reference evidence="1 2" key="1">
    <citation type="submission" date="2020-08" db="EMBL/GenBank/DDBJ databases">
        <title>Genomic Encyclopedia of Type Strains, Phase IV (KMG-IV): sequencing the most valuable type-strain genomes for metagenomic binning, comparative biology and taxonomic classification.</title>
        <authorList>
            <person name="Goeker M."/>
        </authorList>
    </citation>
    <scope>NUCLEOTIDE SEQUENCE [LARGE SCALE GENOMIC DNA]</scope>
    <source>
        <strain evidence="1 2">DSM 7050</strain>
    </source>
</reference>
<gene>
    <name evidence="1" type="ORF">GGQ99_002841</name>
</gene>
<dbReference type="RefSeq" id="WP_159091515.1">
    <property type="nucleotide sequence ID" value="NZ_BAAAVZ010000015.1"/>
</dbReference>
<proteinExistence type="predicted"/>
<sequence length="75" mass="7997">MQAIVGLRRGSRLPMAAAARQGLKYPGIAAVEYFSPRAGARAKAIASHLDARECISSAAQQWRLEMTGIPETLAS</sequence>
<protein>
    <submittedName>
        <fullName evidence="1">Uncharacterized protein</fullName>
    </submittedName>
</protein>
<dbReference type="Proteomes" id="UP000539538">
    <property type="component" value="Unassembled WGS sequence"/>
</dbReference>
<evidence type="ECO:0000313" key="2">
    <source>
        <dbReference type="Proteomes" id="UP000539538"/>
    </source>
</evidence>
<name>A0ABR6L2Q8_9HYPH</name>